<protein>
    <submittedName>
        <fullName evidence="1">Uncharacterized protein</fullName>
    </submittedName>
</protein>
<organism evidence="1">
    <name type="scientific">Prunus dulcis</name>
    <name type="common">Almond</name>
    <name type="synonym">Amygdalus dulcis</name>
    <dbReference type="NCBI Taxonomy" id="3755"/>
    <lineage>
        <taxon>Eukaryota</taxon>
        <taxon>Viridiplantae</taxon>
        <taxon>Streptophyta</taxon>
        <taxon>Embryophyta</taxon>
        <taxon>Tracheophyta</taxon>
        <taxon>Spermatophyta</taxon>
        <taxon>Magnoliopsida</taxon>
        <taxon>eudicotyledons</taxon>
        <taxon>Gunneridae</taxon>
        <taxon>Pentapetalae</taxon>
        <taxon>rosids</taxon>
        <taxon>fabids</taxon>
        <taxon>Rosales</taxon>
        <taxon>Rosaceae</taxon>
        <taxon>Amygdaloideae</taxon>
        <taxon>Amygdaleae</taxon>
        <taxon>Prunus</taxon>
    </lineage>
</organism>
<dbReference type="AlphaFoldDB" id="A0A4Y1QZN3"/>
<reference evidence="1" key="1">
    <citation type="journal article" date="2019" name="Science">
        <title>Mutation of a bHLH transcription factor allowed almond domestication.</title>
        <authorList>
            <person name="Sanchez-Perez R."/>
            <person name="Pavan S."/>
            <person name="Mazzeo R."/>
            <person name="Moldovan C."/>
            <person name="Aiese Cigliano R."/>
            <person name="Del Cueto J."/>
            <person name="Ricciardi F."/>
            <person name="Lotti C."/>
            <person name="Ricciardi L."/>
            <person name="Dicenta F."/>
            <person name="Lopez-Marques R.L."/>
            <person name="Lindberg Moller B."/>
        </authorList>
    </citation>
    <scope>NUCLEOTIDE SEQUENCE</scope>
</reference>
<proteinExistence type="predicted"/>
<gene>
    <name evidence="1" type="ORF">Prudu_006365</name>
</gene>
<evidence type="ECO:0000313" key="1">
    <source>
        <dbReference type="EMBL" id="BBG97292.1"/>
    </source>
</evidence>
<name>A0A4Y1QZN3_PRUDU</name>
<sequence>MDLKMKHVNDLTRDPFLGFSGRRWRKKGKIKIEIQVKLVKEYSIVEMSGMGEIDARDCSCNAAQGSQDELYKIRYIFHKCSHHRRKISKLMLEVLPNREKKKQ</sequence>
<accession>A0A4Y1QZN3</accession>
<dbReference type="EMBL" id="AP019298">
    <property type="protein sequence ID" value="BBG97292.1"/>
    <property type="molecule type" value="Genomic_DNA"/>
</dbReference>